<comment type="caution">
    <text evidence="3">The sequence shown here is derived from an EMBL/GenBank/DDBJ whole genome shotgun (WGS) entry which is preliminary data.</text>
</comment>
<gene>
    <name evidence="3" type="ORF">HanXRQr2_Chr02g0059191</name>
    <name evidence="2" type="ORF">HanXRQr2_Chr03g0100771</name>
</gene>
<dbReference type="Gramene" id="mRNA:HanXRQr2_Chr03g0100771">
    <property type="protein sequence ID" value="CDS:HanXRQr2_Chr03g0100771.1"/>
    <property type="gene ID" value="HanXRQr2_Chr03g0100771"/>
</dbReference>
<reference evidence="3" key="2">
    <citation type="submission" date="2020-06" db="EMBL/GenBank/DDBJ databases">
        <title>Helianthus annuus Genome sequencing and assembly Release 2.</title>
        <authorList>
            <person name="Gouzy J."/>
            <person name="Langlade N."/>
            <person name="Munos S."/>
        </authorList>
    </citation>
    <scope>NUCLEOTIDE SEQUENCE</scope>
    <source>
        <tissue evidence="3">Leaves</tissue>
    </source>
</reference>
<evidence type="ECO:0000313" key="4">
    <source>
        <dbReference type="Proteomes" id="UP000215914"/>
    </source>
</evidence>
<name>A0A9K3JLR0_HELAN</name>
<feature type="region of interest" description="Disordered" evidence="1">
    <location>
        <begin position="1"/>
        <end position="26"/>
    </location>
</feature>
<dbReference type="Gramene" id="mRNA:HanXRQr2_Chr02g0059191">
    <property type="protein sequence ID" value="CDS:HanXRQr2_Chr02g0059191.1"/>
    <property type="gene ID" value="HanXRQr2_Chr02g0059191"/>
</dbReference>
<accession>A0A9K3JLR0</accession>
<evidence type="ECO:0000256" key="1">
    <source>
        <dbReference type="SAM" id="MobiDB-lite"/>
    </source>
</evidence>
<evidence type="ECO:0000313" key="2">
    <source>
        <dbReference type="EMBL" id="KAF5813621.1"/>
    </source>
</evidence>
<keyword evidence="4" id="KW-1185">Reference proteome</keyword>
<feature type="compositionally biased region" description="Low complexity" evidence="1">
    <location>
        <begin position="10"/>
        <end position="22"/>
    </location>
</feature>
<proteinExistence type="predicted"/>
<dbReference type="EMBL" id="MNCJ02000318">
    <property type="protein sequence ID" value="KAF5813621.1"/>
    <property type="molecule type" value="Genomic_DNA"/>
</dbReference>
<reference evidence="3" key="1">
    <citation type="journal article" date="2017" name="Nature">
        <title>The sunflower genome provides insights into oil metabolism, flowering and Asterid evolution.</title>
        <authorList>
            <person name="Badouin H."/>
            <person name="Gouzy J."/>
            <person name="Grassa C.J."/>
            <person name="Murat F."/>
            <person name="Staton S.E."/>
            <person name="Cottret L."/>
            <person name="Lelandais-Briere C."/>
            <person name="Owens G.L."/>
            <person name="Carrere S."/>
            <person name="Mayjonade B."/>
            <person name="Legrand L."/>
            <person name="Gill N."/>
            <person name="Kane N.C."/>
            <person name="Bowers J.E."/>
            <person name="Hubner S."/>
            <person name="Bellec A."/>
            <person name="Berard A."/>
            <person name="Berges H."/>
            <person name="Blanchet N."/>
            <person name="Boniface M.C."/>
            <person name="Brunel D."/>
            <person name="Catrice O."/>
            <person name="Chaidir N."/>
            <person name="Claudel C."/>
            <person name="Donnadieu C."/>
            <person name="Faraut T."/>
            <person name="Fievet G."/>
            <person name="Helmstetter N."/>
            <person name="King M."/>
            <person name="Knapp S.J."/>
            <person name="Lai Z."/>
            <person name="Le Paslier M.C."/>
            <person name="Lippi Y."/>
            <person name="Lorenzon L."/>
            <person name="Mandel J.R."/>
            <person name="Marage G."/>
            <person name="Marchand G."/>
            <person name="Marquand E."/>
            <person name="Bret-Mestries E."/>
            <person name="Morien E."/>
            <person name="Nambeesan S."/>
            <person name="Nguyen T."/>
            <person name="Pegot-Espagnet P."/>
            <person name="Pouilly N."/>
            <person name="Raftis F."/>
            <person name="Sallet E."/>
            <person name="Schiex T."/>
            <person name="Thomas J."/>
            <person name="Vandecasteele C."/>
            <person name="Vares D."/>
            <person name="Vear F."/>
            <person name="Vautrin S."/>
            <person name="Crespi M."/>
            <person name="Mangin B."/>
            <person name="Burke J.M."/>
            <person name="Salse J."/>
            <person name="Munos S."/>
            <person name="Vincourt P."/>
            <person name="Rieseberg L.H."/>
            <person name="Langlade N.B."/>
        </authorList>
    </citation>
    <scope>NUCLEOTIDE SEQUENCE</scope>
    <source>
        <tissue evidence="3">Leaves</tissue>
    </source>
</reference>
<protein>
    <submittedName>
        <fullName evidence="3">Uncharacterized protein</fullName>
    </submittedName>
</protein>
<evidence type="ECO:0000313" key="3">
    <source>
        <dbReference type="EMBL" id="KAF5817961.1"/>
    </source>
</evidence>
<dbReference type="EMBL" id="MNCJ02000317">
    <property type="protein sequence ID" value="KAF5817961.1"/>
    <property type="molecule type" value="Genomic_DNA"/>
</dbReference>
<organism evidence="3 4">
    <name type="scientific">Helianthus annuus</name>
    <name type="common">Common sunflower</name>
    <dbReference type="NCBI Taxonomy" id="4232"/>
    <lineage>
        <taxon>Eukaryota</taxon>
        <taxon>Viridiplantae</taxon>
        <taxon>Streptophyta</taxon>
        <taxon>Embryophyta</taxon>
        <taxon>Tracheophyta</taxon>
        <taxon>Spermatophyta</taxon>
        <taxon>Magnoliopsida</taxon>
        <taxon>eudicotyledons</taxon>
        <taxon>Gunneridae</taxon>
        <taxon>Pentapetalae</taxon>
        <taxon>asterids</taxon>
        <taxon>campanulids</taxon>
        <taxon>Asterales</taxon>
        <taxon>Asteraceae</taxon>
        <taxon>Asteroideae</taxon>
        <taxon>Heliantheae alliance</taxon>
        <taxon>Heliantheae</taxon>
        <taxon>Helianthus</taxon>
    </lineage>
</organism>
<dbReference type="AlphaFoldDB" id="A0A9K3JLR0"/>
<dbReference type="Proteomes" id="UP000215914">
    <property type="component" value="Unassembled WGS sequence"/>
</dbReference>
<sequence>MEDLINTTIPPKLSFSPLLPSSRPRPPLNTPPFSALDLLIPKLYKCYGSRIRSLGANGRRRTSLSCFYPPLFRIVSSLALC</sequence>